<feature type="transmembrane region" description="Helical" evidence="1">
    <location>
        <begin position="526"/>
        <end position="549"/>
    </location>
</feature>
<dbReference type="Proteomes" id="UP001208689">
    <property type="component" value="Chromosome"/>
</dbReference>
<feature type="transmembrane region" description="Helical" evidence="1">
    <location>
        <begin position="166"/>
        <end position="192"/>
    </location>
</feature>
<feature type="transmembrane region" description="Helical" evidence="1">
    <location>
        <begin position="198"/>
        <end position="221"/>
    </location>
</feature>
<name>A0ABY6HLJ5_9ARCH</name>
<feature type="transmembrane region" description="Helical" evidence="1">
    <location>
        <begin position="419"/>
        <end position="443"/>
    </location>
</feature>
<keyword evidence="1" id="KW-0812">Transmembrane</keyword>
<sequence>MNQLISLLTNYEKRCKQHNFKNKTKMKTMNTQELFHLSKYVYQEAWMESQLAMAGSGQERLLEKMSADKSYMKGQGFILKFMVVMYLAIMIIFPIMTFSNIQIALSQGISETWVIFAGSMILASFLLMQILLLVSLSLMFSSGILTGEAFRWLATLPLEKKHMSKISIFAFFRGLDYQIYTMILVLPIGVAIGTQSILLTFCALILSVVNIILAFTVLVHVGEKVSNVLTNREANTKKNNLIRIGVIFGYAGGSLIIIMAIMLSIELIPQFFYPTIIPFDASMLNTYLGIIPFPLNGGYVLIQLFMQSTNLASTPLSSLEIVLIGTGFVILVLIIGISFRSALIKLERIGRYASNSFSGEQSSTKRENIEVQTVSPITAHFRKDKQMALRDIQAMTFIIIPLILSIFGGIFGMDYIIMSTFYIVFSILRTDGNGATIIASLPIVPREQAKAKLKWVFTVLPICTLIFTISASLFNIDDRSSVDSILIGLISLPIGPVLGTLLFEYKVRVFGKMKYRYSLEERNKDWIVIKWGIVILIGLVLHFIILMGMDELLSSQGTGGIAVYFLPIETICGILGYIIFNRMFPKPKIYD</sequence>
<feature type="transmembrane region" description="Helical" evidence="1">
    <location>
        <begin position="113"/>
        <end position="145"/>
    </location>
</feature>
<reference evidence="2" key="1">
    <citation type="submission" date="2022-09" db="EMBL/GenBank/DDBJ databases">
        <title>Actin cytoskeleton and complex cell architecture in an #Asgard archaeon.</title>
        <authorList>
            <person name="Ponce Toledo R.I."/>
            <person name="Schleper C."/>
            <person name="Rodrigues Oliveira T."/>
            <person name="Wollweber F."/>
            <person name="Xu J."/>
            <person name="Rittmann S."/>
            <person name="Klingl A."/>
            <person name="Pilhofer M."/>
        </authorList>
    </citation>
    <scope>NUCLEOTIDE SEQUENCE</scope>
    <source>
        <strain evidence="2">B-35</strain>
    </source>
</reference>
<dbReference type="EMBL" id="CP104013">
    <property type="protein sequence ID" value="UYP44255.1"/>
    <property type="molecule type" value="Genomic_DNA"/>
</dbReference>
<accession>A0ABY6HLJ5</accession>
<keyword evidence="1" id="KW-0472">Membrane</keyword>
<keyword evidence="1" id="KW-1133">Transmembrane helix</keyword>
<evidence type="ECO:0000256" key="1">
    <source>
        <dbReference type="SAM" id="Phobius"/>
    </source>
</evidence>
<protein>
    <submittedName>
        <fullName evidence="2">Uncharacterized protein</fullName>
    </submittedName>
</protein>
<feature type="transmembrane region" description="Helical" evidence="1">
    <location>
        <begin position="241"/>
        <end position="265"/>
    </location>
</feature>
<evidence type="ECO:0000313" key="3">
    <source>
        <dbReference type="Proteomes" id="UP001208689"/>
    </source>
</evidence>
<feature type="transmembrane region" description="Helical" evidence="1">
    <location>
        <begin position="77"/>
        <end position="101"/>
    </location>
</feature>
<gene>
    <name evidence="2" type="ORF">NEF87_000540</name>
</gene>
<feature type="transmembrane region" description="Helical" evidence="1">
    <location>
        <begin position="321"/>
        <end position="343"/>
    </location>
</feature>
<feature type="transmembrane region" description="Helical" evidence="1">
    <location>
        <begin position="561"/>
        <end position="580"/>
    </location>
</feature>
<proteinExistence type="predicted"/>
<feature type="transmembrane region" description="Helical" evidence="1">
    <location>
        <begin position="392"/>
        <end position="413"/>
    </location>
</feature>
<feature type="transmembrane region" description="Helical" evidence="1">
    <location>
        <begin position="455"/>
        <end position="473"/>
    </location>
</feature>
<organism evidence="2 3">
    <name type="scientific">Candidatus Lokiarchaeum ossiferum</name>
    <dbReference type="NCBI Taxonomy" id="2951803"/>
    <lineage>
        <taxon>Archaea</taxon>
        <taxon>Promethearchaeati</taxon>
        <taxon>Promethearchaeota</taxon>
        <taxon>Promethearchaeia</taxon>
        <taxon>Promethearchaeales</taxon>
        <taxon>Promethearchaeaceae</taxon>
        <taxon>Candidatus Lokiarchaeum</taxon>
    </lineage>
</organism>
<evidence type="ECO:0000313" key="2">
    <source>
        <dbReference type="EMBL" id="UYP44255.1"/>
    </source>
</evidence>
<keyword evidence="3" id="KW-1185">Reference proteome</keyword>
<feature type="transmembrane region" description="Helical" evidence="1">
    <location>
        <begin position="485"/>
        <end position="505"/>
    </location>
</feature>